<evidence type="ECO:0000313" key="2">
    <source>
        <dbReference type="Proteomes" id="UP001320706"/>
    </source>
</evidence>
<proteinExistence type="predicted"/>
<dbReference type="Proteomes" id="UP001320706">
    <property type="component" value="Unassembled WGS sequence"/>
</dbReference>
<organism evidence="1 2">
    <name type="scientific">Zalaria obscura</name>
    <dbReference type="NCBI Taxonomy" id="2024903"/>
    <lineage>
        <taxon>Eukaryota</taxon>
        <taxon>Fungi</taxon>
        <taxon>Dikarya</taxon>
        <taxon>Ascomycota</taxon>
        <taxon>Pezizomycotina</taxon>
        <taxon>Dothideomycetes</taxon>
        <taxon>Dothideomycetidae</taxon>
        <taxon>Dothideales</taxon>
        <taxon>Zalariaceae</taxon>
        <taxon>Zalaria</taxon>
    </lineage>
</organism>
<sequence length="310" mass="34511">MENINMNTKKPCGFWPLGECKRGDRCDREHHANLNPALVGHKAVPGYNVPNETGEACLRCMSRIYPCDKKGRGGEDDPCSECRWFGGENCRCTLLLNTSYNDQIWQTMMQRGAYTGYTLPDYKGGEEASGKKDPPTPMPTHRFKAGWQGEAKEVLLRKTDMLPPAVRQCPRAYLVPPRVSGAQQKSQNWQAAEKRKRDANDDMPPPRAASTASYGFPQLPPAPTFPQMPQPLPRPSEHSLCQRPHPTGSVPAPPNKRQRNESNPRSHNDAPMDMDSAGVEKAAPSDKVKQLILNKEAVDVDDNGYTSDEE</sequence>
<reference evidence="1" key="1">
    <citation type="submission" date="2024-02" db="EMBL/GenBank/DDBJ databases">
        <title>Metagenome Assembled Genome of Zalaria obscura JY119.</title>
        <authorList>
            <person name="Vighnesh L."/>
            <person name="Jagadeeshwari U."/>
            <person name="Venkata Ramana C."/>
            <person name="Sasikala C."/>
        </authorList>
    </citation>
    <scope>NUCLEOTIDE SEQUENCE</scope>
    <source>
        <strain evidence="1">JY119</strain>
    </source>
</reference>
<comment type="caution">
    <text evidence="1">The sequence shown here is derived from an EMBL/GenBank/DDBJ whole genome shotgun (WGS) entry which is preliminary data.</text>
</comment>
<evidence type="ECO:0000313" key="1">
    <source>
        <dbReference type="EMBL" id="KAK8221850.1"/>
    </source>
</evidence>
<name>A0ACC3SRS5_9PEZI</name>
<dbReference type="EMBL" id="JAMKPW020000001">
    <property type="protein sequence ID" value="KAK8221850.1"/>
    <property type="molecule type" value="Genomic_DNA"/>
</dbReference>
<keyword evidence="2" id="KW-1185">Reference proteome</keyword>
<accession>A0ACC3SRS5</accession>
<gene>
    <name evidence="1" type="ORF">M8818_000015</name>
</gene>
<protein>
    <submittedName>
        <fullName evidence="1">Uncharacterized protein</fullName>
    </submittedName>
</protein>